<organism evidence="6 7">
    <name type="scientific">Solanum stoloniferum</name>
    <dbReference type="NCBI Taxonomy" id="62892"/>
    <lineage>
        <taxon>Eukaryota</taxon>
        <taxon>Viridiplantae</taxon>
        <taxon>Streptophyta</taxon>
        <taxon>Embryophyta</taxon>
        <taxon>Tracheophyta</taxon>
        <taxon>Spermatophyta</taxon>
        <taxon>Magnoliopsida</taxon>
        <taxon>eudicotyledons</taxon>
        <taxon>Gunneridae</taxon>
        <taxon>Pentapetalae</taxon>
        <taxon>asterids</taxon>
        <taxon>lamiids</taxon>
        <taxon>Solanales</taxon>
        <taxon>Solanaceae</taxon>
        <taxon>Solanoideae</taxon>
        <taxon>Solaneae</taxon>
        <taxon>Solanum</taxon>
    </lineage>
</organism>
<protein>
    <recommendedName>
        <fullName evidence="5">NPH3 domain-containing protein</fullName>
    </recommendedName>
</protein>
<dbReference type="InterPro" id="IPR043454">
    <property type="entry name" value="NPH3/RPT2-like"/>
</dbReference>
<feature type="domain" description="NPH3" evidence="5">
    <location>
        <begin position="1"/>
        <end position="202"/>
    </location>
</feature>
<feature type="compositionally biased region" description="Polar residues" evidence="4">
    <location>
        <begin position="288"/>
        <end position="297"/>
    </location>
</feature>
<dbReference type="EMBL" id="JBJKTR010000022">
    <property type="protein sequence ID" value="KAL3326614.1"/>
    <property type="molecule type" value="Genomic_DNA"/>
</dbReference>
<keyword evidence="3" id="KW-0175">Coiled coil</keyword>
<evidence type="ECO:0000259" key="5">
    <source>
        <dbReference type="PROSITE" id="PS51649"/>
    </source>
</evidence>
<dbReference type="Proteomes" id="UP001627284">
    <property type="component" value="Unassembled WGS sequence"/>
</dbReference>
<dbReference type="PANTHER" id="PTHR32370">
    <property type="entry name" value="OS12G0117600 PROTEIN"/>
    <property type="match status" value="1"/>
</dbReference>
<reference evidence="6 7" key="1">
    <citation type="submission" date="2024-05" db="EMBL/GenBank/DDBJ databases">
        <title>De novo assembly of an allotetraploid wild potato.</title>
        <authorList>
            <person name="Hosaka A.J."/>
        </authorList>
    </citation>
    <scope>NUCLEOTIDE SEQUENCE [LARGE SCALE GENOMIC DNA]</scope>
    <source>
        <tissue evidence="6">Young leaves</tissue>
    </source>
</reference>
<comment type="similarity">
    <text evidence="2">Belongs to the NPH3 family.</text>
</comment>
<keyword evidence="7" id="KW-1185">Reference proteome</keyword>
<proteinExistence type="inferred from homology"/>
<gene>
    <name evidence="6" type="ORF">AABB24_037348</name>
</gene>
<dbReference type="PROSITE" id="PS51649">
    <property type="entry name" value="NPH3"/>
    <property type="match status" value="1"/>
</dbReference>
<dbReference type="InterPro" id="IPR027356">
    <property type="entry name" value="NPH3_dom"/>
</dbReference>
<feature type="coiled-coil region" evidence="3">
    <location>
        <begin position="242"/>
        <end position="269"/>
    </location>
</feature>
<feature type="region of interest" description="Disordered" evidence="4">
    <location>
        <begin position="288"/>
        <end position="310"/>
    </location>
</feature>
<evidence type="ECO:0000313" key="6">
    <source>
        <dbReference type="EMBL" id="KAL3326614.1"/>
    </source>
</evidence>
<sequence>FTYQYRFLLRLLRSAMMLQASPSCRENLERRVGLQLDQAALDDLLIPNMGYSVETLYDIDCFQRILDHFMSIDQASSAPSPCIMEENQLMEGSTSLTSLTRVANLVDSYLSEVAPDVNYKFPKFQSLAATIPDFARPLTDGIYRAIDIYLKAHPWLTDSEREQICRLMNCQKLSLEACTHAAQNERLPLRVIVQVLFFEQLRLRTSISGLFFVSDNLDNSQSTTLHGGNRNTNTVNGRGSSIDDMMERVAELEKECNSMKQEFKKVVKTKKKWNVFCGRKSECDLNSVNPSKLQPQHVNERKNQKIGSSR</sequence>
<name>A0ABD2R475_9SOLN</name>
<feature type="non-terminal residue" evidence="6">
    <location>
        <position position="1"/>
    </location>
</feature>
<keyword evidence="1" id="KW-0833">Ubl conjugation pathway</keyword>
<dbReference type="Pfam" id="PF03000">
    <property type="entry name" value="NPH3"/>
    <property type="match status" value="1"/>
</dbReference>
<evidence type="ECO:0000313" key="7">
    <source>
        <dbReference type="Proteomes" id="UP001627284"/>
    </source>
</evidence>
<evidence type="ECO:0000256" key="1">
    <source>
        <dbReference type="ARBA" id="ARBA00022786"/>
    </source>
</evidence>
<accession>A0ABD2R475</accession>
<comment type="caution">
    <text evidence="6">The sequence shown here is derived from an EMBL/GenBank/DDBJ whole genome shotgun (WGS) entry which is preliminary data.</text>
</comment>
<evidence type="ECO:0000256" key="3">
    <source>
        <dbReference type="SAM" id="Coils"/>
    </source>
</evidence>
<dbReference type="AlphaFoldDB" id="A0ABD2R475"/>
<evidence type="ECO:0000256" key="2">
    <source>
        <dbReference type="PROSITE-ProRule" id="PRU00982"/>
    </source>
</evidence>
<evidence type="ECO:0000256" key="4">
    <source>
        <dbReference type="SAM" id="MobiDB-lite"/>
    </source>
</evidence>